<sequence length="323" mass="36570">MTVYQRLYEQLAGSPLERWLDTLPATVAATFERGHGDLARWQAVVDMLPPITPSSIDLSAGSVRIGTSDDIDAGTAVEIERQLRIMHPWRKGPYSVFGIDIDTEWRSDWKWTRLQQHISPLKGRYVLDVGCGNGYHAWRIAGEGAELIAGIDPTMLFVMQYQALQQYMPHVPVYVLPLGIEHLPRKLNGFDTIFSMGVLYHRRSPVDHLYELRSLLRPGGELVLETLMVDGDVDTVLVPQGRYAKMRNVWFIPSPLALEGWLIRCGFKNVRLVDIAVTSLEEQRSTDWMTFDSLPDFLDPDDRTLTVEGLPAPKRVVYIAEAP</sequence>
<dbReference type="GO" id="GO:0008168">
    <property type="term" value="F:methyltransferase activity"/>
    <property type="evidence" value="ECO:0007669"/>
    <property type="project" value="UniProtKB-KW"/>
</dbReference>
<protein>
    <submittedName>
        <fullName evidence="3">tRNA (Mo5U34)-methyltransferase</fullName>
    </submittedName>
</protein>
<dbReference type="HAMAP" id="MF_01590">
    <property type="entry name" value="tRNA_carboxymethyltr_CmoB"/>
    <property type="match status" value="1"/>
</dbReference>
<keyword evidence="1 3" id="KW-0808">Transferase</keyword>
<evidence type="ECO:0000256" key="1">
    <source>
        <dbReference type="ARBA" id="ARBA00022679"/>
    </source>
</evidence>
<reference evidence="3" key="1">
    <citation type="submission" date="2018-06" db="EMBL/GenBank/DDBJ databases">
        <authorList>
            <person name="Zhirakovskaya E."/>
        </authorList>
    </citation>
    <scope>NUCLEOTIDE SEQUENCE</scope>
</reference>
<name>A0A3B0ZMA6_9ZZZZ</name>
<dbReference type="EMBL" id="UOFQ01000130">
    <property type="protein sequence ID" value="VAW89323.1"/>
    <property type="molecule type" value="Genomic_DNA"/>
</dbReference>
<evidence type="ECO:0000256" key="2">
    <source>
        <dbReference type="ARBA" id="ARBA00022694"/>
    </source>
</evidence>
<evidence type="ECO:0000313" key="3">
    <source>
        <dbReference type="EMBL" id="VAW89323.1"/>
    </source>
</evidence>
<dbReference type="InterPro" id="IPR027555">
    <property type="entry name" value="Mo5U34_MeTrfas-like"/>
</dbReference>
<dbReference type="PANTHER" id="PTHR43464">
    <property type="entry name" value="METHYLTRANSFERASE"/>
    <property type="match status" value="1"/>
</dbReference>
<keyword evidence="2" id="KW-0819">tRNA processing</keyword>
<dbReference type="AlphaFoldDB" id="A0A3B0ZMA6"/>
<dbReference type="Pfam" id="PF08003">
    <property type="entry name" value="Methyltransf_9"/>
    <property type="match status" value="1"/>
</dbReference>
<dbReference type="InterPro" id="IPR010017">
    <property type="entry name" value="CmoB"/>
</dbReference>
<dbReference type="GO" id="GO:0032259">
    <property type="term" value="P:methylation"/>
    <property type="evidence" value="ECO:0007669"/>
    <property type="project" value="UniProtKB-KW"/>
</dbReference>
<dbReference type="PANTHER" id="PTHR43464:SF95">
    <property type="entry name" value="TRNA U34 CARBOXYMETHYLTRANSFERASE"/>
    <property type="match status" value="1"/>
</dbReference>
<dbReference type="InterPro" id="IPR029063">
    <property type="entry name" value="SAM-dependent_MTases_sf"/>
</dbReference>
<keyword evidence="3" id="KW-0489">Methyltransferase</keyword>
<organism evidence="3">
    <name type="scientific">hydrothermal vent metagenome</name>
    <dbReference type="NCBI Taxonomy" id="652676"/>
    <lineage>
        <taxon>unclassified sequences</taxon>
        <taxon>metagenomes</taxon>
        <taxon>ecological metagenomes</taxon>
    </lineage>
</organism>
<accession>A0A3B0ZMA6</accession>
<dbReference type="GO" id="GO:0002098">
    <property type="term" value="P:tRNA wobble uridine modification"/>
    <property type="evidence" value="ECO:0007669"/>
    <property type="project" value="InterPro"/>
</dbReference>
<dbReference type="CDD" id="cd02440">
    <property type="entry name" value="AdoMet_MTases"/>
    <property type="match status" value="1"/>
</dbReference>
<dbReference type="NCBIfam" id="NF011650">
    <property type="entry name" value="PRK15068.1"/>
    <property type="match status" value="1"/>
</dbReference>
<proteinExistence type="inferred from homology"/>
<dbReference type="SUPFAM" id="SSF53335">
    <property type="entry name" value="S-adenosyl-L-methionine-dependent methyltransferases"/>
    <property type="match status" value="1"/>
</dbReference>
<dbReference type="Gene3D" id="3.40.50.150">
    <property type="entry name" value="Vaccinia Virus protein VP39"/>
    <property type="match status" value="1"/>
</dbReference>
<dbReference type="NCBIfam" id="TIGR00452">
    <property type="entry name" value="tRNA 5-methoxyuridine(34)/uridine 5-oxyacetic acid(34) synthase CmoB"/>
    <property type="match status" value="1"/>
</dbReference>
<gene>
    <name evidence="3" type="ORF">MNBD_GAMMA17-1128</name>
</gene>
<dbReference type="GO" id="GO:0016765">
    <property type="term" value="F:transferase activity, transferring alkyl or aryl (other than methyl) groups"/>
    <property type="evidence" value="ECO:0007669"/>
    <property type="project" value="InterPro"/>
</dbReference>